<name>A0A0C1HWS2_STRCV</name>
<reference evidence="4 5" key="1">
    <citation type="submission" date="2014-12" db="EMBL/GenBank/DDBJ databases">
        <title>Partial genome sequence of Streptococcus constellatus KCOM 1650 (= ChDC B144).</title>
        <authorList>
            <person name="Kook J.-K."/>
            <person name="Park S.-N."/>
            <person name="Lim Y.K."/>
            <person name="Jo E."/>
        </authorList>
    </citation>
    <scope>NUCLEOTIDE SEQUENCE [LARGE SCALE GENOMIC DNA]</scope>
    <source>
        <strain evidence="4 5">KCOM 1650</strain>
    </source>
</reference>
<dbReference type="SMART" id="SM00278">
    <property type="entry name" value="HhH1"/>
    <property type="match status" value="2"/>
</dbReference>
<dbReference type="PANTHER" id="PTHR21180:SF32">
    <property type="entry name" value="ENDONUCLEASE_EXONUCLEASE_PHOSPHATASE FAMILY DOMAIN-CONTAINING PROTEIN 1"/>
    <property type="match status" value="1"/>
</dbReference>
<feature type="compositionally biased region" description="Basic and acidic residues" evidence="1">
    <location>
        <begin position="52"/>
        <end position="73"/>
    </location>
</feature>
<evidence type="ECO:0000313" key="5">
    <source>
        <dbReference type="Proteomes" id="UP000031339"/>
    </source>
</evidence>
<dbReference type="GO" id="GO:0003677">
    <property type="term" value="F:DNA binding"/>
    <property type="evidence" value="ECO:0007669"/>
    <property type="project" value="InterPro"/>
</dbReference>
<feature type="transmembrane region" description="Helical" evidence="2">
    <location>
        <begin position="12"/>
        <end position="31"/>
    </location>
</feature>
<dbReference type="PANTHER" id="PTHR21180">
    <property type="entry name" value="ENDONUCLEASE/EXONUCLEASE/PHOSPHATASE FAMILY DOMAIN-CONTAINING PROTEIN 1"/>
    <property type="match status" value="1"/>
</dbReference>
<dbReference type="Pfam" id="PF10531">
    <property type="entry name" value="SLBB"/>
    <property type="match status" value="1"/>
</dbReference>
<keyword evidence="2" id="KW-0812">Transmembrane</keyword>
<dbReference type="InterPro" id="IPR019554">
    <property type="entry name" value="Soluble_ligand-bd"/>
</dbReference>
<dbReference type="NCBIfam" id="TIGR00426">
    <property type="entry name" value="competence protein ComEA helix-hairpin-helix repeat region"/>
    <property type="match status" value="1"/>
</dbReference>
<gene>
    <name evidence="4" type="ORF">RN79_02895</name>
</gene>
<dbReference type="Proteomes" id="UP000031339">
    <property type="component" value="Unassembled WGS sequence"/>
</dbReference>
<dbReference type="InterPro" id="IPR004509">
    <property type="entry name" value="Competence_ComEA_HhH"/>
</dbReference>
<dbReference type="InterPro" id="IPR010994">
    <property type="entry name" value="RuvA_2-like"/>
</dbReference>
<evidence type="ECO:0000256" key="2">
    <source>
        <dbReference type="SAM" id="Phobius"/>
    </source>
</evidence>
<dbReference type="Gene3D" id="1.10.150.280">
    <property type="entry name" value="AF1531-like domain"/>
    <property type="match status" value="1"/>
</dbReference>
<feature type="domain" description="Helix-hairpin-helix DNA-binding motif class 1" evidence="3">
    <location>
        <begin position="181"/>
        <end position="200"/>
    </location>
</feature>
<feature type="region of interest" description="Disordered" evidence="1">
    <location>
        <begin position="52"/>
        <end position="76"/>
    </location>
</feature>
<dbReference type="RefSeq" id="WP_039677064.1">
    <property type="nucleotide sequence ID" value="NZ_JWIY01000001.1"/>
</dbReference>
<accession>A0A0C1HWS2</accession>
<sequence>MLEVIITKIKEYKILVGLSLIGLIIAGFFLMTSKSARQSNVGDIAQEATNAKLERKETSTETKKKQQKEETESQKNLASEELEFLTVDVKGAVKNPGIYQLKKTSRINDAIQKAGGLTTDADSKSINLAQKLTDEAVIYVATMGENVTNAASNNGQTLTTDTNGTAAQKGNKVNLNKANLSDLQSISGIGQKRAQDILDYREANGKFNSVDDLKNISGVGAKTLEKLKEYVTVD</sequence>
<dbReference type="EMBL" id="JWIY01000001">
    <property type="protein sequence ID" value="KIC78528.1"/>
    <property type="molecule type" value="Genomic_DNA"/>
</dbReference>
<evidence type="ECO:0000259" key="3">
    <source>
        <dbReference type="SMART" id="SM00278"/>
    </source>
</evidence>
<dbReference type="InterPro" id="IPR051675">
    <property type="entry name" value="Endo/Exo/Phosphatase_dom_1"/>
</dbReference>
<keyword evidence="2" id="KW-0472">Membrane</keyword>
<keyword evidence="2" id="KW-1133">Transmembrane helix</keyword>
<organism evidence="4 5">
    <name type="scientific">Streptococcus constellatus</name>
    <dbReference type="NCBI Taxonomy" id="76860"/>
    <lineage>
        <taxon>Bacteria</taxon>
        <taxon>Bacillati</taxon>
        <taxon>Bacillota</taxon>
        <taxon>Bacilli</taxon>
        <taxon>Lactobacillales</taxon>
        <taxon>Streptococcaceae</taxon>
        <taxon>Streptococcus</taxon>
        <taxon>Streptococcus anginosus group</taxon>
    </lineage>
</organism>
<evidence type="ECO:0000313" key="4">
    <source>
        <dbReference type="EMBL" id="KIC78528.1"/>
    </source>
</evidence>
<proteinExistence type="predicted"/>
<dbReference type="GO" id="GO:0015627">
    <property type="term" value="C:type II protein secretion system complex"/>
    <property type="evidence" value="ECO:0007669"/>
    <property type="project" value="TreeGrafter"/>
</dbReference>
<dbReference type="OrthoDB" id="9790239at2"/>
<comment type="caution">
    <text evidence="4">The sequence shown here is derived from an EMBL/GenBank/DDBJ whole genome shotgun (WGS) entry which is preliminary data.</text>
</comment>
<dbReference type="InterPro" id="IPR003583">
    <property type="entry name" value="Hlx-hairpin-Hlx_DNA-bd_motif"/>
</dbReference>
<dbReference type="SUPFAM" id="SSF47781">
    <property type="entry name" value="RuvA domain 2-like"/>
    <property type="match status" value="1"/>
</dbReference>
<dbReference type="AlphaFoldDB" id="A0A0C1HWS2"/>
<feature type="domain" description="Helix-hairpin-helix DNA-binding motif class 1" evidence="3">
    <location>
        <begin position="211"/>
        <end position="230"/>
    </location>
</feature>
<evidence type="ECO:0000256" key="1">
    <source>
        <dbReference type="SAM" id="MobiDB-lite"/>
    </source>
</evidence>
<protein>
    <submittedName>
        <fullName evidence="4">Competence protein CelA</fullName>
    </submittedName>
</protein>
<dbReference type="GO" id="GO:0006281">
    <property type="term" value="P:DNA repair"/>
    <property type="evidence" value="ECO:0007669"/>
    <property type="project" value="InterPro"/>
</dbReference>
<dbReference type="GO" id="GO:0015628">
    <property type="term" value="P:protein secretion by the type II secretion system"/>
    <property type="evidence" value="ECO:0007669"/>
    <property type="project" value="TreeGrafter"/>
</dbReference>
<dbReference type="Pfam" id="PF12836">
    <property type="entry name" value="HHH_3"/>
    <property type="match status" value="1"/>
</dbReference>